<keyword evidence="3" id="KW-1185">Reference proteome</keyword>
<comment type="caution">
    <text evidence="2">The sequence shown here is derived from an EMBL/GenBank/DDBJ whole genome shotgun (WGS) entry which is preliminary data.</text>
</comment>
<protein>
    <submittedName>
        <fullName evidence="2">Uncharacterized protein</fullName>
    </submittedName>
</protein>
<feature type="region of interest" description="Disordered" evidence="1">
    <location>
        <begin position="67"/>
        <end position="92"/>
    </location>
</feature>
<dbReference type="Proteomes" id="UP001627284">
    <property type="component" value="Unassembled WGS sequence"/>
</dbReference>
<organism evidence="2 3">
    <name type="scientific">Solanum stoloniferum</name>
    <dbReference type="NCBI Taxonomy" id="62892"/>
    <lineage>
        <taxon>Eukaryota</taxon>
        <taxon>Viridiplantae</taxon>
        <taxon>Streptophyta</taxon>
        <taxon>Embryophyta</taxon>
        <taxon>Tracheophyta</taxon>
        <taxon>Spermatophyta</taxon>
        <taxon>Magnoliopsida</taxon>
        <taxon>eudicotyledons</taxon>
        <taxon>Gunneridae</taxon>
        <taxon>Pentapetalae</taxon>
        <taxon>asterids</taxon>
        <taxon>lamiids</taxon>
        <taxon>Solanales</taxon>
        <taxon>Solanaceae</taxon>
        <taxon>Solanoideae</taxon>
        <taxon>Solaneae</taxon>
        <taxon>Solanum</taxon>
    </lineage>
</organism>
<evidence type="ECO:0000313" key="3">
    <source>
        <dbReference type="Proteomes" id="UP001627284"/>
    </source>
</evidence>
<proteinExistence type="predicted"/>
<accession>A0ABD2REM5</accession>
<sequence>MVGHSREGVNQIEQQDVQNLDNGFDPNFLEDIFLLDVAHGNPYVVESPLIERQSVVQGPLPEAELIAKNEEEAPAPTPEYEEEALAPSHEEEEVPEYIVTVFPNTEFRFIIEKWLTDSDICKNRLLLPSGDFHKL</sequence>
<gene>
    <name evidence="2" type="ORF">AABB24_036527</name>
</gene>
<name>A0ABD2REM5_9SOLN</name>
<evidence type="ECO:0000313" key="2">
    <source>
        <dbReference type="EMBL" id="KAL3329486.1"/>
    </source>
</evidence>
<dbReference type="AlphaFoldDB" id="A0ABD2REM5"/>
<feature type="compositionally biased region" description="Acidic residues" evidence="1">
    <location>
        <begin position="79"/>
        <end position="92"/>
    </location>
</feature>
<reference evidence="2 3" key="1">
    <citation type="submission" date="2024-05" db="EMBL/GenBank/DDBJ databases">
        <title>De novo assembly of an allotetraploid wild potato.</title>
        <authorList>
            <person name="Hosaka A.J."/>
        </authorList>
    </citation>
    <scope>NUCLEOTIDE SEQUENCE [LARGE SCALE GENOMIC DNA]</scope>
    <source>
        <tissue evidence="2">Young leaves</tissue>
    </source>
</reference>
<dbReference type="EMBL" id="JBJKTR010000021">
    <property type="protein sequence ID" value="KAL3329486.1"/>
    <property type="molecule type" value="Genomic_DNA"/>
</dbReference>
<evidence type="ECO:0000256" key="1">
    <source>
        <dbReference type="SAM" id="MobiDB-lite"/>
    </source>
</evidence>